<name>A0A4Y8ZNP6_9SPHN</name>
<dbReference type="SUPFAM" id="SSF56935">
    <property type="entry name" value="Porins"/>
    <property type="match status" value="1"/>
</dbReference>
<evidence type="ECO:0000313" key="8">
    <source>
        <dbReference type="Proteomes" id="UP000298213"/>
    </source>
</evidence>
<comment type="subcellular location">
    <subcellularLocation>
        <location evidence="1">Cell outer membrane</location>
    </subcellularLocation>
</comment>
<evidence type="ECO:0000256" key="3">
    <source>
        <dbReference type="ARBA" id="ARBA00023237"/>
    </source>
</evidence>
<dbReference type="PANTHER" id="PTHR40980:SF3">
    <property type="entry name" value="TONB-DEPENDENT RECEPTOR-LIKE BETA-BARREL DOMAIN-CONTAINING PROTEIN"/>
    <property type="match status" value="1"/>
</dbReference>
<dbReference type="InterPro" id="IPR012910">
    <property type="entry name" value="Plug_dom"/>
</dbReference>
<dbReference type="Pfam" id="PF07715">
    <property type="entry name" value="Plug"/>
    <property type="match status" value="1"/>
</dbReference>
<dbReference type="Gene3D" id="2.170.130.10">
    <property type="entry name" value="TonB-dependent receptor, plug domain"/>
    <property type="match status" value="1"/>
</dbReference>
<dbReference type="InterPro" id="IPR010104">
    <property type="entry name" value="TonB_rcpt_bac"/>
</dbReference>
<organism evidence="7 8">
    <name type="scientific">Sphingomonas parva</name>
    <dbReference type="NCBI Taxonomy" id="2555898"/>
    <lineage>
        <taxon>Bacteria</taxon>
        <taxon>Pseudomonadati</taxon>
        <taxon>Pseudomonadota</taxon>
        <taxon>Alphaproteobacteria</taxon>
        <taxon>Sphingomonadales</taxon>
        <taxon>Sphingomonadaceae</taxon>
        <taxon>Sphingomonas</taxon>
    </lineage>
</organism>
<feature type="compositionally biased region" description="Low complexity" evidence="4">
    <location>
        <begin position="35"/>
        <end position="57"/>
    </location>
</feature>
<evidence type="ECO:0000256" key="1">
    <source>
        <dbReference type="ARBA" id="ARBA00004442"/>
    </source>
</evidence>
<evidence type="ECO:0000256" key="5">
    <source>
        <dbReference type="SAM" id="SignalP"/>
    </source>
</evidence>
<proteinExistence type="predicted"/>
<evidence type="ECO:0000256" key="2">
    <source>
        <dbReference type="ARBA" id="ARBA00023136"/>
    </source>
</evidence>
<dbReference type="Proteomes" id="UP000298213">
    <property type="component" value="Unassembled WGS sequence"/>
</dbReference>
<sequence>MVNHANLRRNIGATSSWAVLGLLLAFGAGTAGAQTTPAEAQAGPDAAAEADAAPPETDVTDAAEPANEIVVTGSRASQQSSNNRKRDARTATDSIVADDIGSFPDRNVNEAISRVPGVALGRNEFGEGESVAVRGNGPDLTRVELDGVGVQATNTLAIDGQGSRGGDLRELPADLVKSVDIVKGSTADMTEGSLGGTVQIKTRTGLDFKKPYFSLRAGLGQNSLGKDWTPDVNGVAAGRFLDNRLGVIASGSYSKIQNNGHGYENTTSNNRGYARLFDFDQSAEKTFSFNPATVGTDAADVPFANSTAPDGSSLTPRELVTLAAGAQTKAECLTIFPHNPTASTAQRSQRILEQQTCLNQWNDYTPSLIRHFMNTQTDERMAFDARVDFRVTDNLTVFAKGTMANRQVHDQNRSRTPVSLFNQNVAGTFVDTTTGYPRVRSVSPNAPAGYFLFDPQFGLNNVGNNATRGNVLNVVPGSVVVDDAHNVTQMTLTNNSVTIDQIENQIDTKTKYAQTGAEYRSDRLEIDAMAGYTSARTSRADMRTSRSYRYGDATLTLQPNGLWDIGLPSGYDETNPANFVQPAAPACVAGGTNPATCIGQNAVAAGPNGPATPQYLVSQMPLVTPNFAVQYSPRLGKASEKIAKFDAAYKTDDFMPFLTRVKAGAMYRQNKIARWGAGGYTVIPQKGTFGQADYVPAVIVPTAQVRGNYRACVPTAGSSAPGGLSCNYGFVPNTNPLNVRSGLDTLTPQELQDLFARTLEDSDSEYFGDLPNRGNLPPAWQGIRTDELFSALGASQFMNFDCLIRCVGSDGNEYDQPVQRVSETIKNVYAMVDFEQKLPLGLLFNGNVGIRGVFADVKGSGLQTLRAVRLTSSFNPLNPNAAAGINAVTFSQNVTVDAKTSDWLPSANFNLWGFNEKVVLRLYGGKTIARPSLDTIIPGGTCTIQDERAALGVDNEEFECTGRLGNAGLSPFTAWNYNASLEWYPNADTLFAVTYGKLDVKIGKPVAVTRAERPFATSTETDPLTGQQLADLEFLVPTWDDGPGYKRDIWEFQAKTAFTFLPWFLRHTGVDANFAILSSAATSGQQDPLTGDIMLPPDESKYYTNASLWYDDGKLNMRVSYQKRSARFSCITPCGGNNIDINYPGEQWTNVRLVAPGYNPGVPRFNDGSTFIDAKISYNINRNFQVYLEGRNMTREAQTISTGKYVPFGDDTPRLMRLSYGGRRIMGGVRIQFGGK</sequence>
<feature type="domain" description="TonB-dependent receptor plug" evidence="6">
    <location>
        <begin position="85"/>
        <end position="197"/>
    </location>
</feature>
<feature type="signal peptide" evidence="5">
    <location>
        <begin position="1"/>
        <end position="33"/>
    </location>
</feature>
<dbReference type="EMBL" id="SPDV01000028">
    <property type="protein sequence ID" value="TFI57643.1"/>
    <property type="molecule type" value="Genomic_DNA"/>
</dbReference>
<keyword evidence="8" id="KW-1185">Reference proteome</keyword>
<dbReference type="Gene3D" id="2.40.170.20">
    <property type="entry name" value="TonB-dependent receptor, beta-barrel domain"/>
    <property type="match status" value="1"/>
</dbReference>
<keyword evidence="7" id="KW-0675">Receptor</keyword>
<evidence type="ECO:0000256" key="4">
    <source>
        <dbReference type="SAM" id="MobiDB-lite"/>
    </source>
</evidence>
<reference evidence="7 8" key="1">
    <citation type="submission" date="2019-03" db="EMBL/GenBank/DDBJ databases">
        <title>Genome sequence of Sphingomonas sp. 17J27-24.</title>
        <authorList>
            <person name="Kim M."/>
            <person name="Maeng S."/>
            <person name="Sathiyaraj S."/>
        </authorList>
    </citation>
    <scope>NUCLEOTIDE SEQUENCE [LARGE SCALE GENOMIC DNA]</scope>
    <source>
        <strain evidence="7 8">17J27-24</strain>
    </source>
</reference>
<dbReference type="PANTHER" id="PTHR40980">
    <property type="entry name" value="PLUG DOMAIN-CONTAINING PROTEIN"/>
    <property type="match status" value="1"/>
</dbReference>
<dbReference type="NCBIfam" id="TIGR01782">
    <property type="entry name" value="TonB-Xanth-Caul"/>
    <property type="match status" value="1"/>
</dbReference>
<dbReference type="InterPro" id="IPR036942">
    <property type="entry name" value="Beta-barrel_TonB_sf"/>
</dbReference>
<dbReference type="OrthoDB" id="5476657at2"/>
<accession>A0A4Y8ZNP6</accession>
<feature type="region of interest" description="Disordered" evidence="4">
    <location>
        <begin position="35"/>
        <end position="92"/>
    </location>
</feature>
<feature type="chain" id="PRO_5021230731" evidence="5">
    <location>
        <begin position="34"/>
        <end position="1236"/>
    </location>
</feature>
<dbReference type="InterPro" id="IPR037066">
    <property type="entry name" value="Plug_dom_sf"/>
</dbReference>
<dbReference type="RefSeq" id="WP_135087861.1">
    <property type="nucleotide sequence ID" value="NZ_SPDV01000028.1"/>
</dbReference>
<dbReference type="AlphaFoldDB" id="A0A4Y8ZNP6"/>
<protein>
    <submittedName>
        <fullName evidence="7">TonB-dependent receptor</fullName>
    </submittedName>
</protein>
<gene>
    <name evidence="7" type="ORF">E2493_14055</name>
</gene>
<keyword evidence="2" id="KW-0472">Membrane</keyword>
<keyword evidence="5" id="KW-0732">Signal</keyword>
<comment type="caution">
    <text evidence="7">The sequence shown here is derived from an EMBL/GenBank/DDBJ whole genome shotgun (WGS) entry which is preliminary data.</text>
</comment>
<keyword evidence="3" id="KW-0998">Cell outer membrane</keyword>
<evidence type="ECO:0000259" key="6">
    <source>
        <dbReference type="Pfam" id="PF07715"/>
    </source>
</evidence>
<dbReference type="GO" id="GO:0009279">
    <property type="term" value="C:cell outer membrane"/>
    <property type="evidence" value="ECO:0007669"/>
    <property type="project" value="UniProtKB-SubCell"/>
</dbReference>
<evidence type="ECO:0000313" key="7">
    <source>
        <dbReference type="EMBL" id="TFI57643.1"/>
    </source>
</evidence>